<dbReference type="PIRSF" id="PIRSF006232">
    <property type="entry name" value="Pirin"/>
    <property type="match status" value="1"/>
</dbReference>
<dbReference type="Pfam" id="PF05726">
    <property type="entry name" value="Pirin_C"/>
    <property type="match status" value="1"/>
</dbReference>
<evidence type="ECO:0000259" key="3">
    <source>
        <dbReference type="Pfam" id="PF02678"/>
    </source>
</evidence>
<organism evidence="5 6">
    <name type="scientific">Shewanella algidipiscicola</name>
    <dbReference type="NCBI Taxonomy" id="614070"/>
    <lineage>
        <taxon>Bacteria</taxon>
        <taxon>Pseudomonadati</taxon>
        <taxon>Pseudomonadota</taxon>
        <taxon>Gammaproteobacteria</taxon>
        <taxon>Alteromonadales</taxon>
        <taxon>Shewanellaceae</taxon>
        <taxon>Shewanella</taxon>
    </lineage>
</organism>
<evidence type="ECO:0000313" key="6">
    <source>
        <dbReference type="Proteomes" id="UP000761574"/>
    </source>
</evidence>
<dbReference type="CDD" id="cd02909">
    <property type="entry name" value="cupin_pirin_N"/>
    <property type="match status" value="1"/>
</dbReference>
<evidence type="ECO:0000256" key="2">
    <source>
        <dbReference type="RuleBase" id="RU003457"/>
    </source>
</evidence>
<evidence type="ECO:0000313" key="5">
    <source>
        <dbReference type="EMBL" id="GIU44535.1"/>
    </source>
</evidence>
<proteinExistence type="inferred from homology"/>
<sequence>MKVVSQYNALPAMDGDGVNIRRVADFTRTKFDPFLMLDEIKSDDKQDFIGGFPPHPHRGIETFTYIRKGGFEHRDQLGNVKAIRASDVQWMSTGSGVVHSEMPLADANDGLHGFQIWLNMPAKDKMRPAIYRDSSDTHNPEITNSLGATLRALAGDWQFADMDTHISAPVQGLAGQGMVADLMLAANAQAQLDLSHRQYAGLYLYQGSISSTQQDTQAHFQQGQYLIVDSQGLLSLQAGDDGAGLLVFAGDPIREKIVHMGPFVMNSQAEIEQAIADYQQGRFGEIVRSC</sequence>
<gene>
    <name evidence="5" type="ORF">TUM4630_10470</name>
</gene>
<keyword evidence="6" id="KW-1185">Reference proteome</keyword>
<reference evidence="5 6" key="1">
    <citation type="submission" date="2021-05" db="EMBL/GenBank/DDBJ databases">
        <title>Molecular characterization for Shewanella algae harboring chromosomal blaOXA-55-like strains isolated from clinical and environment sample.</title>
        <authorList>
            <person name="Ohama Y."/>
            <person name="Aoki K."/>
            <person name="Harada S."/>
            <person name="Moriya K."/>
            <person name="Ishii Y."/>
            <person name="Tateda K."/>
        </authorList>
    </citation>
    <scope>NUCLEOTIDE SEQUENCE [LARGE SCALE GENOMIC DNA]</scope>
    <source>
        <strain evidence="5 6">LMG 23746</strain>
    </source>
</reference>
<feature type="domain" description="Pirin C-terminal" evidence="4">
    <location>
        <begin position="180"/>
        <end position="284"/>
    </location>
</feature>
<dbReference type="PANTHER" id="PTHR13903:SF8">
    <property type="entry name" value="PIRIN"/>
    <property type="match status" value="1"/>
</dbReference>
<dbReference type="Gene3D" id="2.60.120.10">
    <property type="entry name" value="Jelly Rolls"/>
    <property type="match status" value="2"/>
</dbReference>
<dbReference type="RefSeq" id="WP_119977648.1">
    <property type="nucleotide sequence ID" value="NZ_BPFB01000009.1"/>
</dbReference>
<dbReference type="InterPro" id="IPR014710">
    <property type="entry name" value="RmlC-like_jellyroll"/>
</dbReference>
<protein>
    <recommendedName>
        <fullName evidence="7">Pirin</fullName>
    </recommendedName>
</protein>
<dbReference type="SUPFAM" id="SSF51182">
    <property type="entry name" value="RmlC-like cupins"/>
    <property type="match status" value="1"/>
</dbReference>
<dbReference type="InterPro" id="IPR003829">
    <property type="entry name" value="Pirin_N_dom"/>
</dbReference>
<dbReference type="Pfam" id="PF02678">
    <property type="entry name" value="Pirin"/>
    <property type="match status" value="1"/>
</dbReference>
<comment type="caution">
    <text evidence="5">The sequence shown here is derived from an EMBL/GenBank/DDBJ whole genome shotgun (WGS) entry which is preliminary data.</text>
</comment>
<comment type="similarity">
    <text evidence="1 2">Belongs to the pirin family.</text>
</comment>
<name>A0ABQ4PAG4_9GAMM</name>
<evidence type="ECO:0008006" key="7">
    <source>
        <dbReference type="Google" id="ProtNLM"/>
    </source>
</evidence>
<feature type="domain" description="Pirin N-terminal" evidence="3">
    <location>
        <begin position="27"/>
        <end position="118"/>
    </location>
</feature>
<dbReference type="InterPro" id="IPR008778">
    <property type="entry name" value="Pirin_C_dom"/>
</dbReference>
<dbReference type="InterPro" id="IPR012093">
    <property type="entry name" value="Pirin"/>
</dbReference>
<evidence type="ECO:0000256" key="1">
    <source>
        <dbReference type="ARBA" id="ARBA00008416"/>
    </source>
</evidence>
<dbReference type="PANTHER" id="PTHR13903">
    <property type="entry name" value="PIRIN-RELATED"/>
    <property type="match status" value="1"/>
</dbReference>
<accession>A0ABQ4PAG4</accession>
<dbReference type="EMBL" id="BPFB01000009">
    <property type="protein sequence ID" value="GIU44535.1"/>
    <property type="molecule type" value="Genomic_DNA"/>
</dbReference>
<evidence type="ECO:0000259" key="4">
    <source>
        <dbReference type="Pfam" id="PF05726"/>
    </source>
</evidence>
<dbReference type="Proteomes" id="UP000761574">
    <property type="component" value="Unassembled WGS sequence"/>
</dbReference>
<dbReference type="InterPro" id="IPR011051">
    <property type="entry name" value="RmlC_Cupin_sf"/>
</dbReference>